<evidence type="ECO:0000256" key="1">
    <source>
        <dbReference type="SAM" id="Phobius"/>
    </source>
</evidence>
<dbReference type="Proteomes" id="UP000003438">
    <property type="component" value="Unassembled WGS sequence"/>
</dbReference>
<dbReference type="EMBL" id="ACBY02000023">
    <property type="protein sequence ID" value="EFB76097.1"/>
    <property type="molecule type" value="Genomic_DNA"/>
</dbReference>
<dbReference type="AlphaFoldDB" id="D1PNG1"/>
<accession>D1PNG1</accession>
<reference evidence="2" key="1">
    <citation type="submission" date="2009-12" db="EMBL/GenBank/DDBJ databases">
        <authorList>
            <person name="Weinstock G."/>
            <person name="Sodergren E."/>
            <person name="Clifton S."/>
            <person name="Fulton L."/>
            <person name="Fulton B."/>
            <person name="Courtney L."/>
            <person name="Fronick C."/>
            <person name="Harrison M."/>
            <person name="Strong C."/>
            <person name="Farmer C."/>
            <person name="Delahaunty K."/>
            <person name="Markovic C."/>
            <person name="Hall O."/>
            <person name="Minx P."/>
            <person name="Tomlinson C."/>
            <person name="Mitreva M."/>
            <person name="Nelson J."/>
            <person name="Hou S."/>
            <person name="Wollam A."/>
            <person name="Pepin K.H."/>
            <person name="Johnson M."/>
            <person name="Bhonagiri V."/>
            <person name="Nash W.E."/>
            <person name="Warren W."/>
            <person name="Chinwalla A."/>
            <person name="Mardis E.R."/>
            <person name="Wilson R.K."/>
        </authorList>
    </citation>
    <scope>NUCLEOTIDE SEQUENCE [LARGE SCALE GENOMIC DNA]</scope>
    <source>
        <strain evidence="2">DSM 15176</strain>
    </source>
</reference>
<evidence type="ECO:0000313" key="2">
    <source>
        <dbReference type="EMBL" id="EFB76097.1"/>
    </source>
</evidence>
<evidence type="ECO:0000313" key="3">
    <source>
        <dbReference type="Proteomes" id="UP000003438"/>
    </source>
</evidence>
<proteinExistence type="predicted"/>
<dbReference type="HOGENOM" id="CLU_3173988_0_0_9"/>
<keyword evidence="3" id="KW-1185">Reference proteome</keyword>
<gene>
    <name evidence="2" type="ORF">SUBVAR_05883</name>
</gene>
<comment type="caution">
    <text evidence="2">The sequence shown here is derived from an EMBL/GenBank/DDBJ whole genome shotgun (WGS) entry which is preliminary data.</text>
</comment>
<keyword evidence="1" id="KW-1133">Transmembrane helix</keyword>
<feature type="transmembrane region" description="Helical" evidence="1">
    <location>
        <begin position="20"/>
        <end position="38"/>
    </location>
</feature>
<organism evidence="2 3">
    <name type="scientific">Subdoligranulum variabile DSM 15176</name>
    <dbReference type="NCBI Taxonomy" id="411471"/>
    <lineage>
        <taxon>Bacteria</taxon>
        <taxon>Bacillati</taxon>
        <taxon>Bacillota</taxon>
        <taxon>Clostridia</taxon>
        <taxon>Eubacteriales</taxon>
        <taxon>Oscillospiraceae</taxon>
        <taxon>Subdoligranulum</taxon>
    </lineage>
</organism>
<keyword evidence="1" id="KW-0472">Membrane</keyword>
<name>D1PNG1_9FIRM</name>
<keyword evidence="1" id="KW-0812">Transmembrane</keyword>
<protein>
    <submittedName>
        <fullName evidence="2">Uncharacterized protein</fullName>
    </submittedName>
</protein>
<sequence>MQILHHKSIPPKIRWIPLTWYAASLVLRTAHFVVTILTHSSQKRKQI</sequence>